<dbReference type="AlphaFoldDB" id="A0A1Y6FNA6"/>
<organism evidence="1 2">
    <name type="scientific">Sphingopyxis terrae subsp. ummariensis</name>
    <dbReference type="NCBI Taxonomy" id="429001"/>
    <lineage>
        <taxon>Bacteria</taxon>
        <taxon>Pseudomonadati</taxon>
        <taxon>Pseudomonadota</taxon>
        <taxon>Alphaproteobacteria</taxon>
        <taxon>Sphingomonadales</taxon>
        <taxon>Sphingomonadaceae</taxon>
        <taxon>Sphingopyxis</taxon>
    </lineage>
</organism>
<accession>A0A1Y6FNA6</accession>
<dbReference type="Proteomes" id="UP000194469">
    <property type="component" value="Unassembled WGS sequence"/>
</dbReference>
<keyword evidence="2" id="KW-1185">Reference proteome</keyword>
<evidence type="ECO:0000313" key="2">
    <source>
        <dbReference type="Proteomes" id="UP000194469"/>
    </source>
</evidence>
<dbReference type="EMBL" id="FXWL01000002">
    <property type="protein sequence ID" value="SMQ76385.1"/>
    <property type="molecule type" value="Genomic_DNA"/>
</dbReference>
<dbReference type="GeneID" id="303002267"/>
<protein>
    <submittedName>
        <fullName evidence="1">Uncharacterized protein</fullName>
    </submittedName>
</protein>
<proteinExistence type="predicted"/>
<dbReference type="RefSeq" id="WP_086456875.1">
    <property type="nucleotide sequence ID" value="NZ_FXWL01000002.1"/>
</dbReference>
<name>A0A1Y6FNA6_9SPHN</name>
<sequence>MSPHRLDKAYTALPAPVVYLDSQDYSRFGDVLRGKADENFETLFFELEERKMRGKAIFATSMPILAEILQYDPNFRETSLKKAEAVERLCGPWALAFPTRLIAAEIAETAKGLGLIPAETDTTILSNERFWFPDISNLFETMKEEMHDELEMKVAALGLTSRAMKRKVARAVRKFDPAKAAAEAAPQFAARFDLPVAAIRGSLVEYLRGGINAREGSRRFFATIGEPVKFVETYFEKIETDRSLPAWMRNLGETLQSHIAQFQRNMEPIVRVDGMRAGLVELIDNWSSQFGRAPLRAAEDDTVEFGVEPALREALFSNNGFVDAVPACQVCGKIISTYLRQVIGLSGNVAKIEASFGGDLIHAFYLPHVDLWRSDRRFSAVVTSALPAYAGRVVSKLTDLPSAIDAWHEREG</sequence>
<reference evidence="2" key="1">
    <citation type="submission" date="2017-04" db="EMBL/GenBank/DDBJ databases">
        <authorList>
            <person name="Varghese N."/>
            <person name="Submissions S."/>
        </authorList>
    </citation>
    <scope>NUCLEOTIDE SEQUENCE [LARGE SCALE GENOMIC DNA]</scope>
    <source>
        <strain evidence="2">UI2</strain>
    </source>
</reference>
<evidence type="ECO:0000313" key="1">
    <source>
        <dbReference type="EMBL" id="SMQ76385.1"/>
    </source>
</evidence>
<gene>
    <name evidence="1" type="ORF">SAMN06295984_1826</name>
</gene>